<keyword evidence="1" id="KW-0812">Transmembrane</keyword>
<name>A0A3B7LYQ8_9GAMM</name>
<dbReference type="RefSeq" id="WP_087513545.1">
    <property type="nucleotide sequence ID" value="NZ_CP032134.1"/>
</dbReference>
<gene>
    <name evidence="2" type="ORF">CDG60_01850</name>
</gene>
<keyword evidence="1" id="KW-0472">Membrane</keyword>
<evidence type="ECO:0000256" key="1">
    <source>
        <dbReference type="SAM" id="Phobius"/>
    </source>
</evidence>
<accession>A0A3B7LYQ8</accession>
<keyword evidence="1" id="KW-1133">Transmembrane helix</keyword>
<evidence type="ECO:0000313" key="2">
    <source>
        <dbReference type="EMBL" id="AXY55453.1"/>
    </source>
</evidence>
<dbReference type="Proteomes" id="UP000263753">
    <property type="component" value="Chromosome"/>
</dbReference>
<proteinExistence type="predicted"/>
<evidence type="ECO:0000313" key="3">
    <source>
        <dbReference type="Proteomes" id="UP000263753"/>
    </source>
</evidence>
<sequence>MSAGVWVLIYLAVSLMCKWILSWGGADCIKGWKSIFFFNGSPEEWNTEQLRAMALFLWIGFTVLFLIGLIYPEFRCYRLKSCL</sequence>
<organism evidence="2 3">
    <name type="scientific">Acinetobacter chinensis</name>
    <dbReference type="NCBI Taxonomy" id="2004650"/>
    <lineage>
        <taxon>Bacteria</taxon>
        <taxon>Pseudomonadati</taxon>
        <taxon>Pseudomonadota</taxon>
        <taxon>Gammaproteobacteria</taxon>
        <taxon>Moraxellales</taxon>
        <taxon>Moraxellaceae</taxon>
        <taxon>Acinetobacter</taxon>
    </lineage>
</organism>
<feature type="transmembrane region" description="Helical" evidence="1">
    <location>
        <begin position="50"/>
        <end position="71"/>
    </location>
</feature>
<protein>
    <submittedName>
        <fullName evidence="2">Uncharacterized protein</fullName>
    </submittedName>
</protein>
<dbReference type="EMBL" id="CP032134">
    <property type="protein sequence ID" value="AXY55453.1"/>
    <property type="molecule type" value="Genomic_DNA"/>
</dbReference>
<reference evidence="3" key="1">
    <citation type="submission" date="2018-09" db="EMBL/GenBank/DDBJ databases">
        <title>The complete genome of Acinetobacter sp. strain WCHAc010005.</title>
        <authorList>
            <person name="Hu Y."/>
            <person name="Long H."/>
            <person name="Feng Y."/>
            <person name="Zong Z."/>
        </authorList>
    </citation>
    <scope>NUCLEOTIDE SEQUENCE [LARGE SCALE GENOMIC DNA]</scope>
    <source>
        <strain evidence="3">WCHAc010005</strain>
    </source>
</reference>
<dbReference type="KEGG" id="achi:CDG60_01850"/>
<dbReference type="AlphaFoldDB" id="A0A3B7LYQ8"/>